<keyword evidence="4" id="KW-0472">Membrane</keyword>
<dbReference type="EMBL" id="HBUF01372282">
    <property type="protein sequence ID" value="CAG6726765.1"/>
    <property type="molecule type" value="Transcribed_RNA"/>
</dbReference>
<name>A0A8D8LGR7_9HEMI</name>
<evidence type="ECO:0000256" key="6">
    <source>
        <dbReference type="ARBA" id="ARBA00023288"/>
    </source>
</evidence>
<evidence type="ECO:0000313" key="8">
    <source>
        <dbReference type="EMBL" id="CAG6609814.1"/>
    </source>
</evidence>
<evidence type="ECO:0000256" key="4">
    <source>
        <dbReference type="ARBA" id="ARBA00023136"/>
    </source>
</evidence>
<dbReference type="AlphaFoldDB" id="A0A8D8LGR7"/>
<sequence>MGSEQSTQPGNKPSDKSTRLKRGKSVPERTRRDSDTSDIDRPGSASPVMSVCSDSDLPYISYTVNKPIGGDSPKLVSKHLSRAKSSQVKSNLLRRASQITSSTGHNIVVVKEAVPEATPDTDPELQRLKNIPMFLPIMRGTVNLPEARDPEVLERLDSAALYRLCVHYRDYLHQCSSTVAKDQALIFEDMKRVDTRVAAVVKVFSSYESQVNTASERLHRIPELSHRLSHTHLLLNQTVDSLERLNNSLPVEHRLEPFVWTTG</sequence>
<dbReference type="PANTHER" id="PTHR31634:SF2">
    <property type="entry name" value="BLOC-1-RELATED COMPLEX SUBUNIT 5"/>
    <property type="match status" value="1"/>
</dbReference>
<protein>
    <recommendedName>
        <fullName evidence="3">BLOC-1-related complex subunit 5</fullName>
    </recommendedName>
</protein>
<keyword evidence="6" id="KW-0449">Lipoprotein</keyword>
<dbReference type="GO" id="GO:0030672">
    <property type="term" value="C:synaptic vesicle membrane"/>
    <property type="evidence" value="ECO:0007669"/>
    <property type="project" value="TreeGrafter"/>
</dbReference>
<feature type="region of interest" description="Disordered" evidence="7">
    <location>
        <begin position="1"/>
        <end position="52"/>
    </location>
</feature>
<dbReference type="EMBL" id="HBUF01016215">
    <property type="protein sequence ID" value="CAG6609814.1"/>
    <property type="molecule type" value="Transcribed_RNA"/>
</dbReference>
<dbReference type="GO" id="GO:1903744">
    <property type="term" value="P:positive regulation of anterograde synaptic vesicle transport"/>
    <property type="evidence" value="ECO:0007669"/>
    <property type="project" value="TreeGrafter"/>
</dbReference>
<evidence type="ECO:0000256" key="7">
    <source>
        <dbReference type="SAM" id="MobiDB-lite"/>
    </source>
</evidence>
<dbReference type="EMBL" id="HBUF01219369">
    <property type="protein sequence ID" value="CAG6668690.1"/>
    <property type="molecule type" value="Transcribed_RNA"/>
</dbReference>
<dbReference type="EMBL" id="HBUF01016216">
    <property type="protein sequence ID" value="CAG6609815.1"/>
    <property type="molecule type" value="Transcribed_RNA"/>
</dbReference>
<feature type="compositionally biased region" description="Basic and acidic residues" evidence="7">
    <location>
        <begin position="25"/>
        <end position="41"/>
    </location>
</feature>
<dbReference type="GO" id="GO:0098574">
    <property type="term" value="C:cytoplasmic side of lysosomal membrane"/>
    <property type="evidence" value="ECO:0007669"/>
    <property type="project" value="TreeGrafter"/>
</dbReference>
<dbReference type="CDD" id="cd22789">
    <property type="entry name" value="BORCS5-like"/>
    <property type="match status" value="1"/>
</dbReference>
<dbReference type="GO" id="GO:0072384">
    <property type="term" value="P:organelle transport along microtubule"/>
    <property type="evidence" value="ECO:0007669"/>
    <property type="project" value="TreeGrafter"/>
</dbReference>
<dbReference type="EMBL" id="HBUF01372283">
    <property type="protein sequence ID" value="CAG6726766.1"/>
    <property type="molecule type" value="Transcribed_RNA"/>
</dbReference>
<dbReference type="EMBL" id="HBUF01016213">
    <property type="protein sequence ID" value="CAG6609812.1"/>
    <property type="molecule type" value="Transcribed_RNA"/>
</dbReference>
<dbReference type="Pfam" id="PF10158">
    <property type="entry name" value="LOH1CR12"/>
    <property type="match status" value="1"/>
</dbReference>
<keyword evidence="5" id="KW-0458">Lysosome</keyword>
<feature type="compositionally biased region" description="Polar residues" evidence="7">
    <location>
        <begin position="1"/>
        <end position="11"/>
    </location>
</feature>
<evidence type="ECO:0000256" key="2">
    <source>
        <dbReference type="ARBA" id="ARBA00010235"/>
    </source>
</evidence>
<dbReference type="GO" id="GO:0099078">
    <property type="term" value="C:BORC complex"/>
    <property type="evidence" value="ECO:0007669"/>
    <property type="project" value="TreeGrafter"/>
</dbReference>
<evidence type="ECO:0000256" key="1">
    <source>
        <dbReference type="ARBA" id="ARBA00004122"/>
    </source>
</evidence>
<reference evidence="8" key="1">
    <citation type="submission" date="2021-05" db="EMBL/GenBank/DDBJ databases">
        <authorList>
            <person name="Alioto T."/>
            <person name="Alioto T."/>
            <person name="Gomez Garrido J."/>
        </authorList>
    </citation>
    <scope>NUCLEOTIDE SEQUENCE</scope>
</reference>
<organism evidence="8">
    <name type="scientific">Cacopsylla melanoneura</name>
    <dbReference type="NCBI Taxonomy" id="428564"/>
    <lineage>
        <taxon>Eukaryota</taxon>
        <taxon>Metazoa</taxon>
        <taxon>Ecdysozoa</taxon>
        <taxon>Arthropoda</taxon>
        <taxon>Hexapoda</taxon>
        <taxon>Insecta</taxon>
        <taxon>Pterygota</taxon>
        <taxon>Neoptera</taxon>
        <taxon>Paraneoptera</taxon>
        <taxon>Hemiptera</taxon>
        <taxon>Sternorrhyncha</taxon>
        <taxon>Psylloidea</taxon>
        <taxon>Psyllidae</taxon>
        <taxon>Psyllinae</taxon>
        <taxon>Cacopsylla</taxon>
    </lineage>
</organism>
<proteinExistence type="inferred from homology"/>
<dbReference type="InterPro" id="IPR018780">
    <property type="entry name" value="TBORCS5"/>
</dbReference>
<dbReference type="GO" id="GO:0032418">
    <property type="term" value="P:lysosome localization"/>
    <property type="evidence" value="ECO:0007669"/>
    <property type="project" value="InterPro"/>
</dbReference>
<evidence type="ECO:0000256" key="3">
    <source>
        <dbReference type="ARBA" id="ARBA00022300"/>
    </source>
</evidence>
<evidence type="ECO:0000256" key="5">
    <source>
        <dbReference type="ARBA" id="ARBA00023228"/>
    </source>
</evidence>
<accession>A0A8D8LGR7</accession>
<comment type="subcellular location">
    <subcellularLocation>
        <location evidence="1">Lysosome membrane</location>
        <topology evidence="1">Lipid-anchor</topology>
        <orientation evidence="1">Cytoplasmic side</orientation>
    </subcellularLocation>
</comment>
<dbReference type="PANTHER" id="PTHR31634">
    <property type="entry name" value="BLOC-1-RELATED COMPLEX SUBUNIT 5"/>
    <property type="match status" value="1"/>
</dbReference>
<comment type="similarity">
    <text evidence="2">Belongs to the BORCS5 family.</text>
</comment>